<dbReference type="Ensembl" id="ENSMMST00000021326.1">
    <property type="protein sequence ID" value="ENSMMSP00000019320.1"/>
    <property type="gene ID" value="ENSMMSG00000014596.1"/>
</dbReference>
<dbReference type="AlphaFoldDB" id="A0A8C6DRL4"/>
<evidence type="ECO:0000313" key="2">
    <source>
        <dbReference type="Proteomes" id="UP000694544"/>
    </source>
</evidence>
<organism evidence="1 2">
    <name type="scientific">Moschus moschiferus</name>
    <name type="common">Siberian musk deer</name>
    <name type="synonym">Moschus sibiricus</name>
    <dbReference type="NCBI Taxonomy" id="68415"/>
    <lineage>
        <taxon>Eukaryota</taxon>
        <taxon>Metazoa</taxon>
        <taxon>Chordata</taxon>
        <taxon>Craniata</taxon>
        <taxon>Vertebrata</taxon>
        <taxon>Euteleostomi</taxon>
        <taxon>Mammalia</taxon>
        <taxon>Eutheria</taxon>
        <taxon>Laurasiatheria</taxon>
        <taxon>Artiodactyla</taxon>
        <taxon>Ruminantia</taxon>
        <taxon>Pecora</taxon>
        <taxon>Moschidae</taxon>
        <taxon>Moschus</taxon>
    </lineage>
</organism>
<reference evidence="1" key="1">
    <citation type="submission" date="2025-08" db="UniProtKB">
        <authorList>
            <consortium name="Ensembl"/>
        </authorList>
    </citation>
    <scope>IDENTIFICATION</scope>
</reference>
<reference evidence="1" key="2">
    <citation type="submission" date="2025-09" db="UniProtKB">
        <authorList>
            <consortium name="Ensembl"/>
        </authorList>
    </citation>
    <scope>IDENTIFICATION</scope>
</reference>
<evidence type="ECO:0000313" key="1">
    <source>
        <dbReference type="Ensembl" id="ENSMMSP00000019320.1"/>
    </source>
</evidence>
<name>A0A8C6DRL4_MOSMO</name>
<keyword evidence="2" id="KW-1185">Reference proteome</keyword>
<proteinExistence type="predicted"/>
<accession>A0A8C6DRL4</accession>
<sequence>MERDGDQLSARPALETEGLRFLHVTGEWARAAPPPPPWAPCWPLTAGTSSSAASFSTWSFRSFPPG</sequence>
<protein>
    <submittedName>
        <fullName evidence="1">Uncharacterized protein</fullName>
    </submittedName>
</protein>
<dbReference type="Proteomes" id="UP000694544">
    <property type="component" value="Unplaced"/>
</dbReference>